<dbReference type="Proteomes" id="UP000275473">
    <property type="component" value="Unassembled WGS sequence"/>
</dbReference>
<dbReference type="GO" id="GO:0008887">
    <property type="term" value="F:glycerate kinase activity"/>
    <property type="evidence" value="ECO:0007669"/>
    <property type="project" value="UniProtKB-UniRule"/>
</dbReference>
<comment type="similarity">
    <text evidence="1 4">Belongs to the glycerate kinase type-1 family.</text>
</comment>
<keyword evidence="6" id="KW-1185">Reference proteome</keyword>
<accession>A0A3M8P607</accession>
<dbReference type="InterPro" id="IPR018197">
    <property type="entry name" value="Glycerate_kinase_RE-like"/>
</dbReference>
<keyword evidence="2 4" id="KW-0808">Transferase</keyword>
<dbReference type="EMBL" id="RIAX01000007">
    <property type="protein sequence ID" value="RNF39113.1"/>
    <property type="molecule type" value="Genomic_DNA"/>
</dbReference>
<protein>
    <submittedName>
        <fullName evidence="5">Glycerate kinase</fullName>
    </submittedName>
</protein>
<organism evidence="5 6">
    <name type="scientific">Planococcus salinus</name>
    <dbReference type="NCBI Taxonomy" id="1848460"/>
    <lineage>
        <taxon>Bacteria</taxon>
        <taxon>Bacillati</taxon>
        <taxon>Bacillota</taxon>
        <taxon>Bacilli</taxon>
        <taxon>Bacillales</taxon>
        <taxon>Caryophanaceae</taxon>
        <taxon>Planococcus</taxon>
    </lineage>
</organism>
<dbReference type="Pfam" id="PF02595">
    <property type="entry name" value="Gly_kinase"/>
    <property type="match status" value="1"/>
</dbReference>
<dbReference type="AlphaFoldDB" id="A0A3M8P607"/>
<dbReference type="Gene3D" id="3.40.50.10350">
    <property type="entry name" value="Glycerate kinase, domain 1"/>
    <property type="match status" value="1"/>
</dbReference>
<dbReference type="NCBIfam" id="TIGR00045">
    <property type="entry name" value="glycerate kinase"/>
    <property type="match status" value="1"/>
</dbReference>
<dbReference type="InterPro" id="IPR004381">
    <property type="entry name" value="Glycerate_kinase"/>
</dbReference>
<dbReference type="InterPro" id="IPR018193">
    <property type="entry name" value="Glyc_kinase_flavodox-like_fold"/>
</dbReference>
<reference evidence="5 6" key="1">
    <citation type="journal article" date="2018" name="Int. J. Syst. Evol. Microbiol.">
        <title>Planococcus salinus sp. nov., a moderately halophilic bacterium isolated from a saline-alkali soil.</title>
        <authorList>
            <person name="Gan L."/>
        </authorList>
    </citation>
    <scope>NUCLEOTIDE SEQUENCE [LARGE SCALE GENOMIC DNA]</scope>
    <source>
        <strain evidence="5 6">LCB217</strain>
    </source>
</reference>
<keyword evidence="3 4" id="KW-0418">Kinase</keyword>
<dbReference type="PIRSF" id="PIRSF006078">
    <property type="entry name" value="GlxK"/>
    <property type="match status" value="1"/>
</dbReference>
<dbReference type="InterPro" id="IPR036129">
    <property type="entry name" value="Glycerate_kinase_sf"/>
</dbReference>
<dbReference type="GO" id="GO:0031388">
    <property type="term" value="P:organic acid phosphorylation"/>
    <property type="evidence" value="ECO:0007669"/>
    <property type="project" value="UniProtKB-UniRule"/>
</dbReference>
<name>A0A3M8P607_9BACL</name>
<dbReference type="OrthoDB" id="9774290at2"/>
<dbReference type="SUPFAM" id="SSF110738">
    <property type="entry name" value="Glycerate kinase I"/>
    <property type="match status" value="1"/>
</dbReference>
<sequence>MKVVLAPDSFKGSLTARQAAEAMAAGVAQYDDTIETVLLPAADGGEGTLDSLVQSTNGKIVETVVRGPLGEEVLAKYGVLGDGETCIIELAEASGLTLVKGTEKNPLRASTFGTGQLIGHALDAGYRKFIVGLGGSATNDAGMGILTALGMKFLREDGTVLPEGAASLSELHRIDCSGFDTRIAQSDFVIASDVDNPLVGKHGASAVFGPQKGASPGMVDRLDAALTVFADVTERQTGVSLHSKKGAGAAGGCGGAFQVFFPSQLRRGIDVVLEAMDFERRIEGADLVITGEGKSDVQTLSGKTPFGIAEVCKGKGIPVILLSGAVDGKSIKALSNIFLDIHSAAEEGMSEAESMQHAFPLVRRKAAVAMDRYQKHHLQYRH</sequence>
<comment type="caution">
    <text evidence="5">The sequence shown here is derived from an EMBL/GenBank/DDBJ whole genome shotgun (WGS) entry which is preliminary data.</text>
</comment>
<evidence type="ECO:0000313" key="5">
    <source>
        <dbReference type="EMBL" id="RNF39113.1"/>
    </source>
</evidence>
<dbReference type="Gene3D" id="3.90.1510.10">
    <property type="entry name" value="Glycerate kinase, domain 2"/>
    <property type="match status" value="1"/>
</dbReference>
<evidence type="ECO:0000256" key="1">
    <source>
        <dbReference type="ARBA" id="ARBA00006284"/>
    </source>
</evidence>
<proteinExistence type="inferred from homology"/>
<evidence type="ECO:0000256" key="3">
    <source>
        <dbReference type="ARBA" id="ARBA00022777"/>
    </source>
</evidence>
<evidence type="ECO:0000313" key="6">
    <source>
        <dbReference type="Proteomes" id="UP000275473"/>
    </source>
</evidence>
<dbReference type="RefSeq" id="WP_123165581.1">
    <property type="nucleotide sequence ID" value="NZ_RIAX01000007.1"/>
</dbReference>
<evidence type="ECO:0000256" key="4">
    <source>
        <dbReference type="PIRNR" id="PIRNR006078"/>
    </source>
</evidence>
<dbReference type="PANTHER" id="PTHR21599">
    <property type="entry name" value="GLYCERATE KINASE"/>
    <property type="match status" value="1"/>
</dbReference>
<dbReference type="PANTHER" id="PTHR21599:SF0">
    <property type="entry name" value="GLYCERATE KINASE"/>
    <property type="match status" value="1"/>
</dbReference>
<evidence type="ECO:0000256" key="2">
    <source>
        <dbReference type="ARBA" id="ARBA00022679"/>
    </source>
</evidence>
<gene>
    <name evidence="5" type="ORF">EEX84_10435</name>
</gene>